<comment type="caution">
    <text evidence="3">The sequence shown here is derived from an EMBL/GenBank/DDBJ whole genome shotgun (WGS) entry which is preliminary data.</text>
</comment>
<dbReference type="RefSeq" id="WP_182685831.1">
    <property type="nucleotide sequence ID" value="NZ_JACHTF010000005.1"/>
</dbReference>
<keyword evidence="2" id="KW-0812">Transmembrane</keyword>
<feature type="transmembrane region" description="Helical" evidence="2">
    <location>
        <begin position="77"/>
        <end position="95"/>
    </location>
</feature>
<evidence type="ECO:0000256" key="2">
    <source>
        <dbReference type="SAM" id="Phobius"/>
    </source>
</evidence>
<evidence type="ECO:0000313" key="4">
    <source>
        <dbReference type="Proteomes" id="UP000523196"/>
    </source>
</evidence>
<reference evidence="3 4" key="1">
    <citation type="submission" date="2020-08" db="EMBL/GenBank/DDBJ databases">
        <authorList>
            <person name="Xu S."/>
            <person name="Li A."/>
        </authorList>
    </citation>
    <scope>NUCLEOTIDE SEQUENCE [LARGE SCALE GENOMIC DNA]</scope>
    <source>
        <strain evidence="3 4">119BY6-57</strain>
    </source>
</reference>
<organism evidence="3 4">
    <name type="scientific">Marilutibacter spongiae</name>
    <dbReference type="NCBI Taxonomy" id="2025720"/>
    <lineage>
        <taxon>Bacteria</taxon>
        <taxon>Pseudomonadati</taxon>
        <taxon>Pseudomonadota</taxon>
        <taxon>Gammaproteobacteria</taxon>
        <taxon>Lysobacterales</taxon>
        <taxon>Lysobacteraceae</taxon>
        <taxon>Marilutibacter</taxon>
    </lineage>
</organism>
<sequence length="288" mass="29853">MPDTPDTGFADPPVPSPRRTPAEEGWRDAFLALELETPAGDGWPRLATRLPMAGRPIVVADPIPAVRPRDGRRRRRTVAAWAVAATLALAIGIAVPRLDAPAPSPGAPSTSAPSTLARADVSPPPVREDAAPIPIAATPTPLAVAATTPEATRAASLGSAAPDGGDAPAPHLATLATRATPPADARTAPTTHAFDRLYDESARLEAVVMLARDDGMSSATAAAMTTAIDARIGGIDVSLSEPGLLPDARLQLWQARVDALRDLAGLEFTQRLMAAQGRDDEATLVRVD</sequence>
<feature type="region of interest" description="Disordered" evidence="1">
    <location>
        <begin position="101"/>
        <end position="133"/>
    </location>
</feature>
<keyword evidence="2" id="KW-0472">Membrane</keyword>
<accession>A0A7W3Y5L1</accession>
<feature type="region of interest" description="Disordered" evidence="1">
    <location>
        <begin position="1"/>
        <end position="25"/>
    </location>
</feature>
<name>A0A7W3Y5L1_9GAMM</name>
<proteinExistence type="predicted"/>
<gene>
    <name evidence="3" type="ORF">H4F98_05895</name>
</gene>
<dbReference type="EMBL" id="JACHTF010000005">
    <property type="protein sequence ID" value="MBB1060105.1"/>
    <property type="molecule type" value="Genomic_DNA"/>
</dbReference>
<keyword evidence="4" id="KW-1185">Reference proteome</keyword>
<keyword evidence="2" id="KW-1133">Transmembrane helix</keyword>
<protein>
    <submittedName>
        <fullName evidence="3">Uncharacterized protein</fullName>
    </submittedName>
</protein>
<evidence type="ECO:0000256" key="1">
    <source>
        <dbReference type="SAM" id="MobiDB-lite"/>
    </source>
</evidence>
<evidence type="ECO:0000313" key="3">
    <source>
        <dbReference type="EMBL" id="MBB1060105.1"/>
    </source>
</evidence>
<dbReference type="AlphaFoldDB" id="A0A7W3Y5L1"/>
<dbReference type="Proteomes" id="UP000523196">
    <property type="component" value="Unassembled WGS sequence"/>
</dbReference>